<feature type="transmembrane region" description="Helical" evidence="1">
    <location>
        <begin position="140"/>
        <end position="165"/>
    </location>
</feature>
<protein>
    <recommendedName>
        <fullName evidence="4">Transmembrane protein</fullName>
    </recommendedName>
</protein>
<feature type="transmembrane region" description="Helical" evidence="1">
    <location>
        <begin position="216"/>
        <end position="238"/>
    </location>
</feature>
<feature type="transmembrane region" description="Helical" evidence="1">
    <location>
        <begin position="31"/>
        <end position="56"/>
    </location>
</feature>
<dbReference type="AlphaFoldDB" id="A0A7W9X3T7"/>
<feature type="transmembrane region" description="Helical" evidence="1">
    <location>
        <begin position="186"/>
        <end position="210"/>
    </location>
</feature>
<dbReference type="NCBIfam" id="NF041043">
    <property type="entry name" value="BPSS1780_fam"/>
    <property type="match status" value="1"/>
</dbReference>
<feature type="transmembrane region" description="Helical" evidence="1">
    <location>
        <begin position="96"/>
        <end position="115"/>
    </location>
</feature>
<keyword evidence="1" id="KW-1133">Transmembrane helix</keyword>
<evidence type="ECO:0000313" key="3">
    <source>
        <dbReference type="Proteomes" id="UP000540787"/>
    </source>
</evidence>
<sequence>MNKLPASTGWTWLKNGALLFRQQPAALTTLLFANILVSILISAVPLLGAMVAVVLIPSFSMAFMMACSMIENGQRVTPAVALTGFRKPVLRELCKVGIVYLGVSLILTLITRFAVQPDFWEQVQAQSTSGTPAVLAGQDVLAMFLIFALDAVALISLCFAAPLTYWQKMPPFKAVFYSFFAVKRSAGIFIVMLLAWFGIFFTVCMVIAVILGGSSIARVVIMWVIFLFILLLQCALYVGYREIFGKPPAEPGSKVSLDKQR</sequence>
<comment type="caution">
    <text evidence="2">The sequence shown here is derived from an EMBL/GenBank/DDBJ whole genome shotgun (WGS) entry which is preliminary data.</text>
</comment>
<dbReference type="InterPro" id="IPR047798">
    <property type="entry name" value="BPSS1780-like"/>
</dbReference>
<evidence type="ECO:0008006" key="4">
    <source>
        <dbReference type="Google" id="ProtNLM"/>
    </source>
</evidence>
<dbReference type="RefSeq" id="WP_183556903.1">
    <property type="nucleotide sequence ID" value="NZ_JACHBX010000005.1"/>
</dbReference>
<organism evidence="2 3">
    <name type="scientific">Massilia aurea</name>
    <dbReference type="NCBI Taxonomy" id="373040"/>
    <lineage>
        <taxon>Bacteria</taxon>
        <taxon>Pseudomonadati</taxon>
        <taxon>Pseudomonadota</taxon>
        <taxon>Betaproteobacteria</taxon>
        <taxon>Burkholderiales</taxon>
        <taxon>Oxalobacteraceae</taxon>
        <taxon>Telluria group</taxon>
        <taxon>Massilia</taxon>
    </lineage>
</organism>
<keyword evidence="3" id="KW-1185">Reference proteome</keyword>
<proteinExistence type="predicted"/>
<dbReference type="Proteomes" id="UP000540787">
    <property type="component" value="Unassembled WGS sequence"/>
</dbReference>
<keyword evidence="1" id="KW-0472">Membrane</keyword>
<name>A0A7W9X3T7_9BURK</name>
<reference evidence="2 3" key="1">
    <citation type="submission" date="2020-08" db="EMBL/GenBank/DDBJ databases">
        <title>The Agave Microbiome: Exploring the role of microbial communities in plant adaptations to desert environments.</title>
        <authorList>
            <person name="Partida-Martinez L.P."/>
        </authorList>
    </citation>
    <scope>NUCLEOTIDE SEQUENCE [LARGE SCALE GENOMIC DNA]</scope>
    <source>
        <strain evidence="2 3">AT3.2</strain>
    </source>
</reference>
<evidence type="ECO:0000313" key="2">
    <source>
        <dbReference type="EMBL" id="MBB6136007.1"/>
    </source>
</evidence>
<evidence type="ECO:0000256" key="1">
    <source>
        <dbReference type="SAM" id="Phobius"/>
    </source>
</evidence>
<accession>A0A7W9X3T7</accession>
<gene>
    <name evidence="2" type="ORF">HD842_004184</name>
</gene>
<keyword evidence="1" id="KW-0812">Transmembrane</keyword>
<dbReference type="EMBL" id="JACHBX010000005">
    <property type="protein sequence ID" value="MBB6136007.1"/>
    <property type="molecule type" value="Genomic_DNA"/>
</dbReference>